<dbReference type="Proteomes" id="UP000239874">
    <property type="component" value="Unassembled WGS sequence"/>
</dbReference>
<reference evidence="2 3" key="1">
    <citation type="submission" date="2018-02" db="EMBL/GenBank/DDBJ databases">
        <title>8 Nocardia nova and 1 Nocardia cyriacigeorgica strain used for evolution to TMP-SMX.</title>
        <authorList>
            <person name="Mehta H."/>
            <person name="Weng J."/>
            <person name="Shamoo Y."/>
        </authorList>
    </citation>
    <scope>NUCLEOTIDE SEQUENCE [LARGE SCALE GENOMIC DNA]</scope>
    <source>
        <strain evidence="2 3">MDA3139</strain>
    </source>
</reference>
<feature type="compositionally biased region" description="Low complexity" evidence="1">
    <location>
        <begin position="348"/>
        <end position="364"/>
    </location>
</feature>
<dbReference type="GO" id="GO:0006259">
    <property type="term" value="P:DNA metabolic process"/>
    <property type="evidence" value="ECO:0007669"/>
    <property type="project" value="InterPro"/>
</dbReference>
<name>A0A2S6AML3_9NOCA</name>
<dbReference type="Pfam" id="PF03837">
    <property type="entry name" value="RecT"/>
    <property type="match status" value="1"/>
</dbReference>
<dbReference type="AlphaFoldDB" id="A0A2S6AML3"/>
<proteinExistence type="predicted"/>
<evidence type="ECO:0000256" key="1">
    <source>
        <dbReference type="SAM" id="MobiDB-lite"/>
    </source>
</evidence>
<feature type="region of interest" description="Disordered" evidence="1">
    <location>
        <begin position="211"/>
        <end position="315"/>
    </location>
</feature>
<dbReference type="EMBL" id="PSZC01000014">
    <property type="protein sequence ID" value="PPJ36460.1"/>
    <property type="molecule type" value="Genomic_DNA"/>
</dbReference>
<feature type="compositionally biased region" description="Polar residues" evidence="1">
    <location>
        <begin position="270"/>
        <end position="280"/>
    </location>
</feature>
<gene>
    <name evidence="2" type="ORF">C5E45_20665</name>
</gene>
<dbReference type="GO" id="GO:0003677">
    <property type="term" value="F:DNA binding"/>
    <property type="evidence" value="ECO:0007669"/>
    <property type="project" value="InterPro"/>
</dbReference>
<comment type="caution">
    <text evidence="2">The sequence shown here is derived from an EMBL/GenBank/DDBJ whole genome shotgun (WGS) entry which is preliminary data.</text>
</comment>
<protein>
    <recommendedName>
        <fullName evidence="4">Recombinase RecT</fullName>
    </recommendedName>
</protein>
<dbReference type="RefSeq" id="WP_104380256.1">
    <property type="nucleotide sequence ID" value="NZ_PSZC01000014.1"/>
</dbReference>
<evidence type="ECO:0008006" key="4">
    <source>
        <dbReference type="Google" id="ProtNLM"/>
    </source>
</evidence>
<organism evidence="2 3">
    <name type="scientific">Nocardia nova</name>
    <dbReference type="NCBI Taxonomy" id="37330"/>
    <lineage>
        <taxon>Bacteria</taxon>
        <taxon>Bacillati</taxon>
        <taxon>Actinomycetota</taxon>
        <taxon>Actinomycetes</taxon>
        <taxon>Mycobacteriales</taxon>
        <taxon>Nocardiaceae</taxon>
        <taxon>Nocardia</taxon>
    </lineage>
</organism>
<feature type="region of interest" description="Disordered" evidence="1">
    <location>
        <begin position="340"/>
        <end position="384"/>
    </location>
</feature>
<accession>A0A2S6AML3</accession>
<sequence length="384" mass="41464">MSEPAHLPRRSPLTLTAEQTEFTGDQIQALELASGWRAEPPAAAKHLLFHASITSGLDPFRQQIRLLQRREPVALANGDTKMEHRWSVETSIHGFRILGHRAARDRGLLVKSSEPRYYDDHSRQWCEAWPYATPPAAARYELSAVDSDDCESVVGVVHYAEFVKTDINGNPSLGWEKMPCHMLAKCAEVDAWRRLFPQELGWLRLADGADTANEPAPAHSSPDLTHSPGTRNPIDVLGEPPTPFTTPAPDGAVNASAVAPGQGPHPQAPSADTTAAQTEKGSSEAAPPEAPTAKRGTRRPPTSRRVNTDKDADPRTALLATAATALDRNPEDVLVWATEQLGRPVNNADDLSAADLPRLRAALPSPTPRDDNASGGSEKPAPKP</sequence>
<dbReference type="InterPro" id="IPR018330">
    <property type="entry name" value="RecT_fam"/>
</dbReference>
<evidence type="ECO:0000313" key="3">
    <source>
        <dbReference type="Proteomes" id="UP000239874"/>
    </source>
</evidence>
<evidence type="ECO:0000313" key="2">
    <source>
        <dbReference type="EMBL" id="PPJ36460.1"/>
    </source>
</evidence>